<dbReference type="Pfam" id="PF13715">
    <property type="entry name" value="CarbopepD_reg_2"/>
    <property type="match status" value="1"/>
</dbReference>
<sequence>MKSTYWFSGFILLGLLLFKNNYLLAQTITGHVYEKVNGQNSPLIGASVYWPNNAAGTVTNDKGFFTLALPSDSTAASTHLIVSYIGYQSDTVAVEPNVPVNVVLQKSRTLNEVTVIGKTERFSALTPTHTQIITAKDLTKSACCNLAESFETNASVEVTTSDAVSGARQIQMLGLDGAYTLLTTDNIPNLRGLATPYRLNYLSGTYIESIDIIKGMGSVINGYESISGQVNVRLKEPEKTDRLLVNLYGNSLAKFDGNVNFSTNLTKKLSTVLMFHTDHIGNRVDRNHDRFLDLPLSTQYNVFNKWKYLSGKNVVSEVGIQALQEDRLGGQVDYQKGQAEAGSQANYGIESNTKRLQAYNKTSYTFPGKPYQSIGVIVSGTRHQFHSIYRQRQYNGEQNSLLARLLFQSIFGNTQHTYKAGLDYQRDDYQEQLSIQNFNRKESVPGAFFEYVYQDNQNLTIVAGARYNYHNLYGSVFTPRLNFKYDFTPNSIFRVAAGQGFRVANPIAENSGSLVSSRAFIFNEKLQPEKAWNVGGSFTQYFTIGTRKGTFVTDYYYTRFRNQVVADMYSNPNAVIFSNLQGKSFSKSFQTEVQLEVAPGLDLKAAYKYFDVRTTYNNNLLNKPFNPKHRFFVNAAFATPFDKWRVDLTTQWFGLRPVPTTEHTHPGSAQEVKYSERYYVLNGQVTRAFKRFELYAGGENLLNFKQANPIIDAGNPFGNNFDASMVWGPIVGRVIYGGLRFKIE</sequence>
<keyword evidence="2 10" id="KW-0813">Transport</keyword>
<evidence type="ECO:0000256" key="5">
    <source>
        <dbReference type="ARBA" id="ARBA00022729"/>
    </source>
</evidence>
<keyword evidence="4 10" id="KW-0812">Transmembrane</keyword>
<keyword evidence="5" id="KW-0732">Signal</keyword>
<evidence type="ECO:0000259" key="13">
    <source>
        <dbReference type="Pfam" id="PF07715"/>
    </source>
</evidence>
<dbReference type="Gene3D" id="2.60.40.1120">
    <property type="entry name" value="Carboxypeptidase-like, regulatory domain"/>
    <property type="match status" value="1"/>
</dbReference>
<dbReference type="Gene3D" id="2.170.130.10">
    <property type="entry name" value="TonB-dependent receptor, plug domain"/>
    <property type="match status" value="1"/>
</dbReference>
<dbReference type="InterPro" id="IPR039426">
    <property type="entry name" value="TonB-dep_rcpt-like"/>
</dbReference>
<protein>
    <submittedName>
        <fullName evidence="14">TonB-dependent receptor</fullName>
    </submittedName>
</protein>
<dbReference type="Gene3D" id="2.40.170.20">
    <property type="entry name" value="TonB-dependent receptor, beta-barrel domain"/>
    <property type="match status" value="1"/>
</dbReference>
<dbReference type="PROSITE" id="PS52016">
    <property type="entry name" value="TONB_DEPENDENT_REC_3"/>
    <property type="match status" value="1"/>
</dbReference>
<dbReference type="AlphaFoldDB" id="A0A7G7GAU6"/>
<dbReference type="InterPro" id="IPR036942">
    <property type="entry name" value="Beta-barrel_TonB_sf"/>
</dbReference>
<evidence type="ECO:0000256" key="8">
    <source>
        <dbReference type="ARBA" id="ARBA00023170"/>
    </source>
</evidence>
<dbReference type="Pfam" id="PF00593">
    <property type="entry name" value="TonB_dep_Rec_b-barrel"/>
    <property type="match status" value="1"/>
</dbReference>
<dbReference type="InterPro" id="IPR012910">
    <property type="entry name" value="Plug_dom"/>
</dbReference>
<dbReference type="InterPro" id="IPR037066">
    <property type="entry name" value="Plug_dom_sf"/>
</dbReference>
<dbReference type="InterPro" id="IPR000531">
    <property type="entry name" value="Beta-barrel_TonB"/>
</dbReference>
<dbReference type="SUPFAM" id="SSF49464">
    <property type="entry name" value="Carboxypeptidase regulatory domain-like"/>
    <property type="match status" value="1"/>
</dbReference>
<evidence type="ECO:0000256" key="9">
    <source>
        <dbReference type="ARBA" id="ARBA00023237"/>
    </source>
</evidence>
<dbReference type="KEGG" id="aswu:HUW51_16695"/>
<name>A0A7G7GAU6_9BACT</name>
<dbReference type="EMBL" id="CP055156">
    <property type="protein sequence ID" value="QNF34280.1"/>
    <property type="molecule type" value="Genomic_DNA"/>
</dbReference>
<organism evidence="14 15">
    <name type="scientific">Adhaeribacter swui</name>
    <dbReference type="NCBI Taxonomy" id="2086471"/>
    <lineage>
        <taxon>Bacteria</taxon>
        <taxon>Pseudomonadati</taxon>
        <taxon>Bacteroidota</taxon>
        <taxon>Cytophagia</taxon>
        <taxon>Cytophagales</taxon>
        <taxon>Hymenobacteraceae</taxon>
        <taxon>Adhaeribacter</taxon>
    </lineage>
</organism>
<evidence type="ECO:0000256" key="7">
    <source>
        <dbReference type="ARBA" id="ARBA00023136"/>
    </source>
</evidence>
<dbReference type="RefSeq" id="WP_185270761.1">
    <property type="nucleotide sequence ID" value="NZ_CP055156.1"/>
</dbReference>
<dbReference type="GO" id="GO:0044718">
    <property type="term" value="P:siderophore transmembrane transport"/>
    <property type="evidence" value="ECO:0007669"/>
    <property type="project" value="TreeGrafter"/>
</dbReference>
<accession>A0A7G7GAU6</accession>
<evidence type="ECO:0000256" key="2">
    <source>
        <dbReference type="ARBA" id="ARBA00022448"/>
    </source>
</evidence>
<dbReference type="SUPFAM" id="SSF56935">
    <property type="entry name" value="Porins"/>
    <property type="match status" value="1"/>
</dbReference>
<feature type="domain" description="TonB-dependent receptor-like beta-barrel" evidence="12">
    <location>
        <begin position="289"/>
        <end position="701"/>
    </location>
</feature>
<evidence type="ECO:0000313" key="14">
    <source>
        <dbReference type="EMBL" id="QNF34280.1"/>
    </source>
</evidence>
<keyword evidence="6 11" id="KW-0798">TonB box</keyword>
<keyword evidence="3 10" id="KW-1134">Transmembrane beta strand</keyword>
<evidence type="ECO:0000256" key="11">
    <source>
        <dbReference type="RuleBase" id="RU003357"/>
    </source>
</evidence>
<proteinExistence type="inferred from homology"/>
<gene>
    <name evidence="14" type="ORF">HUW51_16695</name>
</gene>
<dbReference type="PANTHER" id="PTHR30069">
    <property type="entry name" value="TONB-DEPENDENT OUTER MEMBRANE RECEPTOR"/>
    <property type="match status" value="1"/>
</dbReference>
<evidence type="ECO:0000256" key="10">
    <source>
        <dbReference type="PROSITE-ProRule" id="PRU01360"/>
    </source>
</evidence>
<evidence type="ECO:0000313" key="15">
    <source>
        <dbReference type="Proteomes" id="UP000515237"/>
    </source>
</evidence>
<comment type="subcellular location">
    <subcellularLocation>
        <location evidence="1 10">Cell outer membrane</location>
        <topology evidence="1 10">Multi-pass membrane protein</topology>
    </subcellularLocation>
</comment>
<feature type="domain" description="TonB-dependent receptor plug" evidence="13">
    <location>
        <begin position="126"/>
        <end position="228"/>
    </location>
</feature>
<dbReference type="GO" id="GO:0015344">
    <property type="term" value="F:siderophore uptake transmembrane transporter activity"/>
    <property type="evidence" value="ECO:0007669"/>
    <property type="project" value="TreeGrafter"/>
</dbReference>
<reference evidence="14 15" key="1">
    <citation type="journal article" date="2018" name="Int. J. Syst. Evol. Microbiol.">
        <title>Adhaeribacter swui sp. nov., isolated from wet mud.</title>
        <authorList>
            <person name="Kim D.U."/>
            <person name="Kim K.W."/>
            <person name="Kang M.S."/>
            <person name="Kim J.Y."/>
            <person name="Jang J.H."/>
            <person name="Kim M.K."/>
        </authorList>
    </citation>
    <scope>NUCLEOTIDE SEQUENCE [LARGE SCALE GENOMIC DNA]</scope>
    <source>
        <strain evidence="14 15">KCTC 52873</strain>
    </source>
</reference>
<evidence type="ECO:0000259" key="12">
    <source>
        <dbReference type="Pfam" id="PF00593"/>
    </source>
</evidence>
<evidence type="ECO:0000256" key="1">
    <source>
        <dbReference type="ARBA" id="ARBA00004571"/>
    </source>
</evidence>
<dbReference type="PANTHER" id="PTHR30069:SF29">
    <property type="entry name" value="HEMOGLOBIN AND HEMOGLOBIN-HAPTOGLOBIN-BINDING PROTEIN 1-RELATED"/>
    <property type="match status" value="1"/>
</dbReference>
<evidence type="ECO:0000256" key="3">
    <source>
        <dbReference type="ARBA" id="ARBA00022452"/>
    </source>
</evidence>
<keyword evidence="7 10" id="KW-0472">Membrane</keyword>
<keyword evidence="9 10" id="KW-0998">Cell outer membrane</keyword>
<keyword evidence="8 14" id="KW-0675">Receptor</keyword>
<dbReference type="Proteomes" id="UP000515237">
    <property type="component" value="Chromosome"/>
</dbReference>
<evidence type="ECO:0000256" key="6">
    <source>
        <dbReference type="ARBA" id="ARBA00023077"/>
    </source>
</evidence>
<dbReference type="Pfam" id="PF07715">
    <property type="entry name" value="Plug"/>
    <property type="match status" value="1"/>
</dbReference>
<dbReference type="GO" id="GO:0009279">
    <property type="term" value="C:cell outer membrane"/>
    <property type="evidence" value="ECO:0007669"/>
    <property type="project" value="UniProtKB-SubCell"/>
</dbReference>
<keyword evidence="15" id="KW-1185">Reference proteome</keyword>
<comment type="similarity">
    <text evidence="10 11">Belongs to the TonB-dependent receptor family.</text>
</comment>
<dbReference type="InterPro" id="IPR008969">
    <property type="entry name" value="CarboxyPept-like_regulatory"/>
</dbReference>
<evidence type="ECO:0000256" key="4">
    <source>
        <dbReference type="ARBA" id="ARBA00022692"/>
    </source>
</evidence>